<dbReference type="SMART" id="SM00731">
    <property type="entry name" value="SprT"/>
    <property type="match status" value="1"/>
</dbReference>
<dbReference type="GO" id="GO:0006950">
    <property type="term" value="P:response to stress"/>
    <property type="evidence" value="ECO:0007669"/>
    <property type="project" value="UniProtKB-ARBA"/>
</dbReference>
<dbReference type="Proteomes" id="UP001239782">
    <property type="component" value="Chromosome"/>
</dbReference>
<dbReference type="EMBL" id="CP133548">
    <property type="protein sequence ID" value="WMS88253.1"/>
    <property type="molecule type" value="Genomic_DNA"/>
</dbReference>
<dbReference type="InterPro" id="IPR006640">
    <property type="entry name" value="SprT-like_domain"/>
</dbReference>
<organism evidence="2 3">
    <name type="scientific">Pleionea litopenaei</name>
    <dbReference type="NCBI Taxonomy" id="3070815"/>
    <lineage>
        <taxon>Bacteria</taxon>
        <taxon>Pseudomonadati</taxon>
        <taxon>Pseudomonadota</taxon>
        <taxon>Gammaproteobacteria</taxon>
        <taxon>Oceanospirillales</taxon>
        <taxon>Pleioneaceae</taxon>
        <taxon>Pleionea</taxon>
    </lineage>
</organism>
<accession>A0AA51X7I9</accession>
<name>A0AA51X7I9_9GAMM</name>
<protein>
    <submittedName>
        <fullName evidence="2">SprT-like domain-containing protein</fullName>
    </submittedName>
</protein>
<dbReference type="AlphaFoldDB" id="A0AA51X7I9"/>
<sequence>MSFSAVQEKFNELQRDYSVLQSWRLTRDHAKRRAGVCYPLKKRIAISHYHIQLNSLSVVIDTLVHEVAHALAFELHNETGHGPHWRRWVTRLGGEAKVTGNFSVPETHWVLVHKQSDSLVQLARRHRKNKRIKDFILKGRPDTRGQLFYVSSAQFLAWQSGELLLSEVELIQ</sequence>
<evidence type="ECO:0000313" key="3">
    <source>
        <dbReference type="Proteomes" id="UP001239782"/>
    </source>
</evidence>
<keyword evidence="3" id="KW-1185">Reference proteome</keyword>
<evidence type="ECO:0000259" key="1">
    <source>
        <dbReference type="SMART" id="SM00731"/>
    </source>
</evidence>
<reference evidence="2 3" key="1">
    <citation type="submission" date="2023-08" db="EMBL/GenBank/DDBJ databases">
        <title>Pleionea litopenaei sp. nov., isolated from stomach of juvenile Litopenaeus vannamei.</title>
        <authorList>
            <person name="Rho A.M."/>
            <person name="Hwang C.Y."/>
        </authorList>
    </citation>
    <scope>NUCLEOTIDE SEQUENCE [LARGE SCALE GENOMIC DNA]</scope>
    <source>
        <strain evidence="2 3">HL-JVS1</strain>
    </source>
</reference>
<dbReference type="Pfam" id="PF10263">
    <property type="entry name" value="SprT-like"/>
    <property type="match status" value="1"/>
</dbReference>
<dbReference type="KEGG" id="plei:Q9312_04880"/>
<gene>
    <name evidence="2" type="ORF">Q9312_04880</name>
</gene>
<feature type="domain" description="SprT-like" evidence="1">
    <location>
        <begin position="1"/>
        <end position="135"/>
    </location>
</feature>
<evidence type="ECO:0000313" key="2">
    <source>
        <dbReference type="EMBL" id="WMS88253.1"/>
    </source>
</evidence>
<proteinExistence type="predicted"/>
<dbReference type="RefSeq" id="WP_309203459.1">
    <property type="nucleotide sequence ID" value="NZ_CP133548.1"/>
</dbReference>